<dbReference type="Gramene" id="TraesCS6D02G067800.1">
    <property type="protein sequence ID" value="TraesCS6D02G067800.1.cds1"/>
    <property type="gene ID" value="TraesCS6D02G067800"/>
</dbReference>
<comment type="similarity">
    <text evidence="1">Belongs to the mTERF family.</text>
</comment>
<dbReference type="GO" id="GO:0006353">
    <property type="term" value="P:DNA-templated transcription termination"/>
    <property type="evidence" value="ECO:0007669"/>
    <property type="project" value="UniProtKB-KW"/>
</dbReference>
<sequence>MLRLRCCLLTQLLSSPSASPASQLHHLFSAAVCPNPAFAVDDYLVSTCGLTRPQALKASAKLSHLKSTANPDAVLVFLAGLGLSGADVAGAVAKDPQLLCAGVERTLAPVVAGLTGLGLSRSEVARLVSLCPDKFRRRSIVSTLEYCLPLFGSSENLFRALKSGSVLSSDLERVVKPNVTFLRECGLGACDIAKLYVLRPSTLGISTERIRTAVACIEGLGVPRGSPMFRHALQAVAFLSEEKITAKVEHLKKAFRWSDVEVGIAFSKSPTLLMRAKESLQHRSEFLISEVGLEPAYIAYRPAMLTYSLEGRIRPRYYVVKFLKENGLLKRDPSYYTVFKESDMTFKKKFIHPHKEAAPHLEKDYDAACKGEVPTNFRFT</sequence>
<keyword evidence="5" id="KW-1185">Reference proteome</keyword>
<dbReference type="Pfam" id="PF02536">
    <property type="entry name" value="mTERF"/>
    <property type="match status" value="1"/>
</dbReference>
<dbReference type="GO" id="GO:0009507">
    <property type="term" value="C:chloroplast"/>
    <property type="evidence" value="ECO:0000318"/>
    <property type="project" value="GO_Central"/>
</dbReference>
<dbReference type="InterPro" id="IPR003690">
    <property type="entry name" value="MTERF"/>
</dbReference>
<dbReference type="Gramene" id="TraesCLE_scaffold_044228_01G000100.1">
    <property type="protein sequence ID" value="TraesCLE_scaffold_044228_01G000100.1"/>
    <property type="gene ID" value="TraesCLE_scaffold_044228_01G000100"/>
</dbReference>
<dbReference type="Gramene" id="TraesCAD_scaffold_061155_01G000100.1">
    <property type="protein sequence ID" value="TraesCAD_scaffold_061155_01G000100.1"/>
    <property type="gene ID" value="TraesCAD_scaffold_061155_01G000100"/>
</dbReference>
<dbReference type="SMART" id="SM00733">
    <property type="entry name" value="Mterf"/>
    <property type="match status" value="5"/>
</dbReference>
<dbReference type="GO" id="GO:0009658">
    <property type="term" value="P:chloroplast organization"/>
    <property type="evidence" value="ECO:0000318"/>
    <property type="project" value="GO_Central"/>
</dbReference>
<accession>A0A3B6QCX7</accession>
<dbReference type="Gramene" id="TraesROB_scaffold_063064_01G000100.1">
    <property type="protein sequence ID" value="TraesROB_scaffold_063064_01G000100.1"/>
    <property type="gene ID" value="TraesROB_scaffold_063064_01G000100"/>
</dbReference>
<dbReference type="InterPro" id="IPR038538">
    <property type="entry name" value="MTERF_sf"/>
</dbReference>
<keyword evidence="2" id="KW-0805">Transcription regulation</keyword>
<dbReference type="EnsemblPlants" id="TraesCS6D02G067800.1">
    <property type="protein sequence ID" value="TraesCS6D02G067800.1.cds1"/>
    <property type="gene ID" value="TraesCS6D02G067800"/>
</dbReference>
<dbReference type="OMA" id="AYPRYLC"/>
<evidence type="ECO:0000256" key="2">
    <source>
        <dbReference type="ARBA" id="ARBA00022472"/>
    </source>
</evidence>
<dbReference type="Gramene" id="TraesCS6D03G0141500.1">
    <property type="protein sequence ID" value="TraesCS6D03G0141500.1.CDS1"/>
    <property type="gene ID" value="TraesCS6D03G0141500"/>
</dbReference>
<evidence type="ECO:0000313" key="5">
    <source>
        <dbReference type="Proteomes" id="UP000019116"/>
    </source>
</evidence>
<evidence type="ECO:0000313" key="4">
    <source>
        <dbReference type="EnsemblPlants" id="TraesCS6D02G067800.1.cds1"/>
    </source>
</evidence>
<dbReference type="STRING" id="4565.A0A3B6QCX7"/>
<dbReference type="OrthoDB" id="605332at2759"/>
<dbReference type="Gramene" id="TraesWEE_scaffold_034830_01G000100.1">
    <property type="protein sequence ID" value="TraesWEE_scaffold_034830_01G000100.1"/>
    <property type="gene ID" value="TraesWEE_scaffold_034830_01G000100"/>
</dbReference>
<dbReference type="Proteomes" id="UP000019116">
    <property type="component" value="Chromosome 6D"/>
</dbReference>
<dbReference type="Gene3D" id="1.25.70.10">
    <property type="entry name" value="Transcription termination factor 3, mitochondrial"/>
    <property type="match status" value="1"/>
</dbReference>
<keyword evidence="2" id="KW-0806">Transcription termination</keyword>
<organism evidence="4">
    <name type="scientific">Triticum aestivum</name>
    <name type="common">Wheat</name>
    <dbReference type="NCBI Taxonomy" id="4565"/>
    <lineage>
        <taxon>Eukaryota</taxon>
        <taxon>Viridiplantae</taxon>
        <taxon>Streptophyta</taxon>
        <taxon>Embryophyta</taxon>
        <taxon>Tracheophyta</taxon>
        <taxon>Spermatophyta</taxon>
        <taxon>Magnoliopsida</taxon>
        <taxon>Liliopsida</taxon>
        <taxon>Poales</taxon>
        <taxon>Poaceae</taxon>
        <taxon>BOP clade</taxon>
        <taxon>Pooideae</taxon>
        <taxon>Triticodae</taxon>
        <taxon>Triticeae</taxon>
        <taxon>Triticinae</taxon>
        <taxon>Triticum</taxon>
    </lineage>
</organism>
<name>A0A3B6QCX7_WHEAT</name>
<dbReference type="KEGG" id="taes:123143398"/>
<dbReference type="Gramene" id="TraesLDM6D03G03665230.1">
    <property type="protein sequence ID" value="TraesLDM6D03G03665230.1.CDS1"/>
    <property type="gene ID" value="TraesLDM6D03G03665230"/>
</dbReference>
<dbReference type="Gramene" id="TraesARI6D03G03629400.1">
    <property type="protein sequence ID" value="TraesARI6D03G03629400.1.CDS1"/>
    <property type="gene ID" value="TraesARI6D03G03629400"/>
</dbReference>
<protein>
    <submittedName>
        <fullName evidence="4">Uncharacterized protein</fullName>
    </submittedName>
</protein>
<dbReference type="FunFam" id="1.25.70.10:FF:000001">
    <property type="entry name" value="Mitochondrial transcription termination factor-like"/>
    <property type="match status" value="1"/>
</dbReference>
<reference evidence="4" key="2">
    <citation type="submission" date="2018-10" db="UniProtKB">
        <authorList>
            <consortium name="EnsemblPlants"/>
        </authorList>
    </citation>
    <scope>IDENTIFICATION</scope>
</reference>
<keyword evidence="3" id="KW-0809">Transit peptide</keyword>
<dbReference type="PANTHER" id="PTHR13068:SF234">
    <property type="match status" value="1"/>
</dbReference>
<dbReference type="Gramene" id="TraesJAG5D03G03027790.1">
    <property type="protein sequence ID" value="TraesJAG5D03G03027790.1.CDS1"/>
    <property type="gene ID" value="TraesJAG5D03G03027790"/>
</dbReference>
<evidence type="ECO:0000256" key="1">
    <source>
        <dbReference type="ARBA" id="ARBA00007692"/>
    </source>
</evidence>
<reference evidence="4" key="1">
    <citation type="submission" date="2018-08" db="EMBL/GenBank/DDBJ databases">
        <authorList>
            <person name="Rossello M."/>
        </authorList>
    </citation>
    <scope>NUCLEOTIDE SEQUENCE [LARGE SCALE GENOMIC DNA]</scope>
    <source>
        <strain evidence="4">cv. Chinese Spring</strain>
    </source>
</reference>
<keyword evidence="2" id="KW-0804">Transcription</keyword>
<dbReference type="Gramene" id="TraesNOR6D03G03702780.1">
    <property type="protein sequence ID" value="TraesNOR6D03G03702780.1.CDS1"/>
    <property type="gene ID" value="TraesNOR6D03G03702780"/>
</dbReference>
<gene>
    <name evidence="4" type="primary">LOC123143398</name>
</gene>
<dbReference type="GeneID" id="123143398"/>
<evidence type="ECO:0000256" key="3">
    <source>
        <dbReference type="ARBA" id="ARBA00022946"/>
    </source>
</evidence>
<dbReference type="GO" id="GO:0003676">
    <property type="term" value="F:nucleic acid binding"/>
    <property type="evidence" value="ECO:0007669"/>
    <property type="project" value="InterPro"/>
</dbReference>
<dbReference type="AlphaFoldDB" id="A0A3B6QCX7"/>
<dbReference type="PANTHER" id="PTHR13068">
    <property type="entry name" value="CGI-12 PROTEIN-RELATED"/>
    <property type="match status" value="1"/>
</dbReference>
<dbReference type="Gramene" id="TraesJUL6D03G03696820.1">
    <property type="protein sequence ID" value="TraesJUL6D03G03696820.1.CDS1"/>
    <property type="gene ID" value="TraesJUL6D03G03696820"/>
</dbReference>
<proteinExistence type="inferred from homology"/>
<dbReference type="RefSeq" id="XP_044418250.1">
    <property type="nucleotide sequence ID" value="XM_044562315.1"/>
</dbReference>